<feature type="transmembrane region" description="Helical" evidence="2">
    <location>
        <begin position="411"/>
        <end position="429"/>
    </location>
</feature>
<feature type="transmembrane region" description="Helical" evidence="2">
    <location>
        <begin position="459"/>
        <end position="479"/>
    </location>
</feature>
<evidence type="ECO:0000256" key="1">
    <source>
        <dbReference type="SAM" id="MobiDB-lite"/>
    </source>
</evidence>
<evidence type="ECO:0000313" key="4">
    <source>
        <dbReference type="Proteomes" id="UP001150266"/>
    </source>
</evidence>
<feature type="transmembrane region" description="Helical" evidence="2">
    <location>
        <begin position="316"/>
        <end position="342"/>
    </location>
</feature>
<keyword evidence="2" id="KW-0812">Transmembrane</keyword>
<reference evidence="3" key="1">
    <citation type="submission" date="2022-08" db="EMBL/GenBank/DDBJ databases">
        <title>A Global Phylogenomic Analysis of the Shiitake Genus Lentinula.</title>
        <authorList>
            <consortium name="DOE Joint Genome Institute"/>
            <person name="Sierra-Patev S."/>
            <person name="Min B."/>
            <person name="Naranjo-Ortiz M."/>
            <person name="Looney B."/>
            <person name="Konkel Z."/>
            <person name="Slot J.C."/>
            <person name="Sakamoto Y."/>
            <person name="Steenwyk J.L."/>
            <person name="Rokas A."/>
            <person name="Carro J."/>
            <person name="Camarero S."/>
            <person name="Ferreira P."/>
            <person name="Molpeceres G."/>
            <person name="Ruiz-Duenas F.J."/>
            <person name="Serrano A."/>
            <person name="Henrissat B."/>
            <person name="Drula E."/>
            <person name="Hughes K.W."/>
            <person name="Mata J.L."/>
            <person name="Ishikawa N.K."/>
            <person name="Vargas-Isla R."/>
            <person name="Ushijima S."/>
            <person name="Smith C.A."/>
            <person name="Ahrendt S."/>
            <person name="Andreopoulos W."/>
            <person name="He G."/>
            <person name="Labutti K."/>
            <person name="Lipzen A."/>
            <person name="Ng V."/>
            <person name="Riley R."/>
            <person name="Sandor L."/>
            <person name="Barry K."/>
            <person name="Martinez A.T."/>
            <person name="Xiao Y."/>
            <person name="Gibbons J.G."/>
            <person name="Terashima K."/>
            <person name="Grigoriev I.V."/>
            <person name="Hibbett D.S."/>
        </authorList>
    </citation>
    <scope>NUCLEOTIDE SEQUENCE</scope>
    <source>
        <strain evidence="3">JLM2183</strain>
    </source>
</reference>
<sequence>MSSSFPPTCIITENPDIAGIGVRLSIYLPAILVTLNSGFVTGKVFVDLFTGELFKYLPPPLLKPSLDDQNFASGSDIELDNLEAATHPVRSSSTARSAPSSTYSIPSWNTDNKERRMFRGYLNYLSDHPHYFESAKSLERSLFLIGSAIIVSALLDATFVTAPGVGLPPYHALLVLNLSLLNHLAGSSFFLFRMGSIMATVELRDTDEDDGNEPGIMSKTIWLAVGFFDVFGPSMLQTIVIIAFGIWFWVSTTFYYSFSGYSMTVNTLLSSTSYNSTIAASPAGPSTPSQCVSNTLYWAFHGIPIESNLSIQIISFIFYIGTALVPFLGPATPIVTIIPTVIMFRSVPLLLGLLFSGVIYLFGIVLPRITTRLVYFILPKLYHLSITLSYPHPTQSFFPTRLSPSAISTKLIFSAMMLTNLCTVVFLIISTEKIIFINSASQSGTVVIDGAQWTYGQTLALLSAIIGVFMYIAEVVGHWREAWHERRKRLQENNNDSAAVENANGEAGDSGDKDASRSQEAAHASFSWTDTRRSIFNMKKRASSI</sequence>
<feature type="transmembrane region" description="Helical" evidence="2">
    <location>
        <begin position="349"/>
        <end position="367"/>
    </location>
</feature>
<accession>A0A9W9AVR7</accession>
<evidence type="ECO:0000313" key="3">
    <source>
        <dbReference type="EMBL" id="KAJ4490100.1"/>
    </source>
</evidence>
<protein>
    <submittedName>
        <fullName evidence="3">Uncharacterized protein</fullName>
    </submittedName>
</protein>
<dbReference type="Proteomes" id="UP001150266">
    <property type="component" value="Unassembled WGS sequence"/>
</dbReference>
<feature type="transmembrane region" description="Helical" evidence="2">
    <location>
        <begin position="142"/>
        <end position="164"/>
    </location>
</feature>
<feature type="region of interest" description="Disordered" evidence="1">
    <location>
        <begin position="491"/>
        <end position="526"/>
    </location>
</feature>
<name>A0A9W9AVR7_9AGAR</name>
<dbReference type="EMBL" id="JAOTPV010000001">
    <property type="protein sequence ID" value="KAJ4490100.1"/>
    <property type="molecule type" value="Genomic_DNA"/>
</dbReference>
<dbReference type="AlphaFoldDB" id="A0A9W9AVR7"/>
<feature type="transmembrane region" description="Helical" evidence="2">
    <location>
        <begin position="221"/>
        <end position="250"/>
    </location>
</feature>
<evidence type="ECO:0000256" key="2">
    <source>
        <dbReference type="SAM" id="Phobius"/>
    </source>
</evidence>
<proteinExistence type="predicted"/>
<gene>
    <name evidence="3" type="ORF">J3R30DRAFT_31139</name>
</gene>
<dbReference type="OrthoDB" id="3351993at2759"/>
<keyword evidence="4" id="KW-1185">Reference proteome</keyword>
<keyword evidence="2" id="KW-0472">Membrane</keyword>
<organism evidence="3 4">
    <name type="scientific">Lentinula aciculospora</name>
    <dbReference type="NCBI Taxonomy" id="153920"/>
    <lineage>
        <taxon>Eukaryota</taxon>
        <taxon>Fungi</taxon>
        <taxon>Dikarya</taxon>
        <taxon>Basidiomycota</taxon>
        <taxon>Agaricomycotina</taxon>
        <taxon>Agaricomycetes</taxon>
        <taxon>Agaricomycetidae</taxon>
        <taxon>Agaricales</taxon>
        <taxon>Marasmiineae</taxon>
        <taxon>Omphalotaceae</taxon>
        <taxon>Lentinula</taxon>
    </lineage>
</organism>
<keyword evidence="2" id="KW-1133">Transmembrane helix</keyword>
<comment type="caution">
    <text evidence="3">The sequence shown here is derived from an EMBL/GenBank/DDBJ whole genome shotgun (WGS) entry which is preliminary data.</text>
</comment>